<comment type="similarity">
    <text evidence="2 10">Belongs to the G-protein coupled receptor 1 family.</text>
</comment>
<evidence type="ECO:0000256" key="11">
    <source>
        <dbReference type="SAM" id="MobiDB-lite"/>
    </source>
</evidence>
<dbReference type="InterPro" id="IPR017452">
    <property type="entry name" value="GPCR_Rhodpsn_7TM"/>
</dbReference>
<feature type="transmembrane region" description="Helical" evidence="12">
    <location>
        <begin position="244"/>
        <end position="269"/>
    </location>
</feature>
<dbReference type="Pfam" id="PF13853">
    <property type="entry name" value="7tm_4"/>
    <property type="match status" value="1"/>
</dbReference>
<dbReference type="PRINTS" id="PR00245">
    <property type="entry name" value="OLFACTORYR"/>
</dbReference>
<dbReference type="GO" id="GO:0004984">
    <property type="term" value="F:olfactory receptor activity"/>
    <property type="evidence" value="ECO:0007669"/>
    <property type="project" value="InterPro"/>
</dbReference>
<evidence type="ECO:0000256" key="9">
    <source>
        <dbReference type="ARBA" id="ARBA00023224"/>
    </source>
</evidence>
<keyword evidence="15" id="KW-1185">Reference proteome</keyword>
<keyword evidence="6 12" id="KW-0472">Membrane</keyword>
<feature type="transmembrane region" description="Helical" evidence="12">
    <location>
        <begin position="171"/>
        <end position="190"/>
    </location>
</feature>
<dbReference type="SUPFAM" id="SSF81321">
    <property type="entry name" value="Family A G protein-coupled receptor-like"/>
    <property type="match status" value="1"/>
</dbReference>
<dbReference type="FunFam" id="1.20.1070.10:FF:000012">
    <property type="entry name" value="Olfactory receptor"/>
    <property type="match status" value="1"/>
</dbReference>
<feature type="transmembrane region" description="Helical" evidence="12">
    <location>
        <begin position="489"/>
        <end position="508"/>
    </location>
</feature>
<feature type="compositionally biased region" description="Low complexity" evidence="11">
    <location>
        <begin position="27"/>
        <end position="37"/>
    </location>
</feature>
<name>A0AAW0H2L6_MYOGA</name>
<keyword evidence="7" id="KW-1015">Disulfide bond</keyword>
<keyword evidence="3 10" id="KW-0812">Transmembrane</keyword>
<dbReference type="PANTHER" id="PTHR48002">
    <property type="entry name" value="OLFACTORY RECEPTOR"/>
    <property type="match status" value="1"/>
</dbReference>
<dbReference type="Proteomes" id="UP001488838">
    <property type="component" value="Unassembled WGS sequence"/>
</dbReference>
<dbReference type="Gene3D" id="1.20.1070.10">
    <property type="entry name" value="Rhodopsin 7-helix transmembrane proteins"/>
    <property type="match status" value="1"/>
</dbReference>
<sequence length="522" mass="57952">MLQRQQYQQQQQQRAAANVVAGGGTQGATATPTSATNAAAAAELVATAKVATAAATGATVNSSSNHCRNRSRSNSKRSSHRSRSSMQPQRRQQQQQQLQCLEQQQSQQEQQQPVAAATGTTELSDAAPEAPAVRVLAFAAGEAVASTAEDYATVHNCSYCHRGSGYNNNKFLAILDFMITPILIHAMYILRNKDMKVAMRRMITQLLNMSKIDLKLPTPMDQLNDSMVSEFVLLGLSGSWKTKVFLMLTFSTLYLGIIVGNLFIVILVISDSHLHSPMYFLLANLSLNDVWVSSTTVPKMISDLLKERKVISFYNCMTQIFFIHIMGAGEMVLLIAMAFDRYTAICKPLHYLSIMSPKICILFVIAAWFLGVVHALVQFSFVISLPFCGPNKVDSFYCDFPRIIQLACTDGDKFEFVVAANSGFMSMGTFFLLLLSYVFILVTVWKRSSGDLSKALVTLSAHITVVVLFFTPCMFLYVWPFPTSAVDKYLFIADFAITPALNPVIYTLRNKDIRVSIQRLYK</sequence>
<dbReference type="PROSITE" id="PS00237">
    <property type="entry name" value="G_PROTEIN_RECEP_F1_1"/>
    <property type="match status" value="1"/>
</dbReference>
<evidence type="ECO:0000256" key="5">
    <source>
        <dbReference type="ARBA" id="ARBA00023040"/>
    </source>
</evidence>
<dbReference type="CDD" id="cd15226">
    <property type="entry name" value="7tmA_OR4-like"/>
    <property type="match status" value="1"/>
</dbReference>
<comment type="subcellular location">
    <subcellularLocation>
        <location evidence="1">Membrane</location>
        <topology evidence="1">Multi-pass membrane protein</topology>
    </subcellularLocation>
</comment>
<dbReference type="EMBL" id="JBBHLL010001957">
    <property type="protein sequence ID" value="KAK7795651.1"/>
    <property type="molecule type" value="Genomic_DNA"/>
</dbReference>
<feature type="transmembrane region" description="Helical" evidence="12">
    <location>
        <begin position="320"/>
        <end position="339"/>
    </location>
</feature>
<dbReference type="GO" id="GO:0005886">
    <property type="term" value="C:plasma membrane"/>
    <property type="evidence" value="ECO:0007669"/>
    <property type="project" value="UniProtKB-ARBA"/>
</dbReference>
<dbReference type="PRINTS" id="PR00237">
    <property type="entry name" value="GPCRRHODOPSN"/>
</dbReference>
<dbReference type="GO" id="GO:0004930">
    <property type="term" value="F:G protein-coupled receptor activity"/>
    <property type="evidence" value="ECO:0007669"/>
    <property type="project" value="UniProtKB-KW"/>
</dbReference>
<feature type="transmembrane region" description="Helical" evidence="12">
    <location>
        <begin position="424"/>
        <end position="444"/>
    </location>
</feature>
<feature type="compositionally biased region" description="Low complexity" evidence="11">
    <location>
        <begin position="1"/>
        <end position="20"/>
    </location>
</feature>
<keyword evidence="9 10" id="KW-0807">Transducer</keyword>
<dbReference type="InterPro" id="IPR000276">
    <property type="entry name" value="GPCR_Rhodpsn"/>
</dbReference>
<keyword evidence="5 10" id="KW-0297">G-protein coupled receptor</keyword>
<gene>
    <name evidence="14" type="ORF">U0070_012114</name>
</gene>
<evidence type="ECO:0000256" key="4">
    <source>
        <dbReference type="ARBA" id="ARBA00022989"/>
    </source>
</evidence>
<keyword evidence="4 12" id="KW-1133">Transmembrane helix</keyword>
<feature type="domain" description="G-protein coupled receptors family 1 profile" evidence="13">
    <location>
        <begin position="260"/>
        <end position="506"/>
    </location>
</feature>
<evidence type="ECO:0000256" key="7">
    <source>
        <dbReference type="ARBA" id="ARBA00023157"/>
    </source>
</evidence>
<feature type="non-terminal residue" evidence="14">
    <location>
        <position position="522"/>
    </location>
</feature>
<evidence type="ECO:0000256" key="12">
    <source>
        <dbReference type="SAM" id="Phobius"/>
    </source>
</evidence>
<evidence type="ECO:0000256" key="10">
    <source>
        <dbReference type="RuleBase" id="RU000688"/>
    </source>
</evidence>
<dbReference type="InterPro" id="IPR000725">
    <property type="entry name" value="Olfact_rcpt"/>
</dbReference>
<feature type="compositionally biased region" description="Basic residues" evidence="11">
    <location>
        <begin position="67"/>
        <end position="83"/>
    </location>
</feature>
<keyword evidence="8 10" id="KW-0675">Receptor</keyword>
<organism evidence="14 15">
    <name type="scientific">Myodes glareolus</name>
    <name type="common">Bank vole</name>
    <name type="synonym">Clethrionomys glareolus</name>
    <dbReference type="NCBI Taxonomy" id="447135"/>
    <lineage>
        <taxon>Eukaryota</taxon>
        <taxon>Metazoa</taxon>
        <taxon>Chordata</taxon>
        <taxon>Craniata</taxon>
        <taxon>Vertebrata</taxon>
        <taxon>Euteleostomi</taxon>
        <taxon>Mammalia</taxon>
        <taxon>Eutheria</taxon>
        <taxon>Euarchontoglires</taxon>
        <taxon>Glires</taxon>
        <taxon>Rodentia</taxon>
        <taxon>Myomorpha</taxon>
        <taxon>Muroidea</taxon>
        <taxon>Cricetidae</taxon>
        <taxon>Arvicolinae</taxon>
        <taxon>Myodes</taxon>
    </lineage>
</organism>
<evidence type="ECO:0000256" key="1">
    <source>
        <dbReference type="ARBA" id="ARBA00004141"/>
    </source>
</evidence>
<evidence type="ECO:0000256" key="6">
    <source>
        <dbReference type="ARBA" id="ARBA00023136"/>
    </source>
</evidence>
<evidence type="ECO:0000256" key="8">
    <source>
        <dbReference type="ARBA" id="ARBA00023170"/>
    </source>
</evidence>
<dbReference type="AlphaFoldDB" id="A0AAW0H2L6"/>
<feature type="transmembrane region" description="Helical" evidence="12">
    <location>
        <begin position="359"/>
        <end position="383"/>
    </location>
</feature>
<evidence type="ECO:0000313" key="14">
    <source>
        <dbReference type="EMBL" id="KAK7795651.1"/>
    </source>
</evidence>
<protein>
    <recommendedName>
        <fullName evidence="13">G-protein coupled receptors family 1 profile domain-containing protein</fullName>
    </recommendedName>
</protein>
<evidence type="ECO:0000256" key="3">
    <source>
        <dbReference type="ARBA" id="ARBA00022692"/>
    </source>
</evidence>
<accession>A0AAW0H2L6</accession>
<feature type="region of interest" description="Disordered" evidence="11">
    <location>
        <begin position="56"/>
        <end position="126"/>
    </location>
</feature>
<feature type="region of interest" description="Disordered" evidence="11">
    <location>
        <begin position="1"/>
        <end position="37"/>
    </location>
</feature>
<reference evidence="14 15" key="1">
    <citation type="journal article" date="2023" name="bioRxiv">
        <title>Conserved and derived expression patterns and positive selection on dental genes reveal complex evolutionary context of ever-growing rodent molars.</title>
        <authorList>
            <person name="Calamari Z.T."/>
            <person name="Song A."/>
            <person name="Cohen E."/>
            <person name="Akter M."/>
            <person name="Roy R.D."/>
            <person name="Hallikas O."/>
            <person name="Christensen M.M."/>
            <person name="Li P."/>
            <person name="Marangoni P."/>
            <person name="Jernvall J."/>
            <person name="Klein O.D."/>
        </authorList>
    </citation>
    <scope>NUCLEOTIDE SEQUENCE [LARGE SCALE GENOMIC DNA]</scope>
    <source>
        <strain evidence="14">V071</strain>
    </source>
</reference>
<evidence type="ECO:0000256" key="2">
    <source>
        <dbReference type="ARBA" id="ARBA00010663"/>
    </source>
</evidence>
<evidence type="ECO:0000313" key="15">
    <source>
        <dbReference type="Proteomes" id="UP001488838"/>
    </source>
</evidence>
<comment type="caution">
    <text evidence="14">The sequence shown here is derived from an EMBL/GenBank/DDBJ whole genome shotgun (WGS) entry which is preliminary data.</text>
</comment>
<feature type="compositionally biased region" description="Low complexity" evidence="11">
    <location>
        <begin position="56"/>
        <end position="66"/>
    </location>
</feature>
<proteinExistence type="inferred from homology"/>
<evidence type="ECO:0000259" key="13">
    <source>
        <dbReference type="PROSITE" id="PS50262"/>
    </source>
</evidence>
<feature type="transmembrane region" description="Helical" evidence="12">
    <location>
        <begin position="456"/>
        <end position="477"/>
    </location>
</feature>
<dbReference type="PROSITE" id="PS50262">
    <property type="entry name" value="G_PROTEIN_RECEP_F1_2"/>
    <property type="match status" value="1"/>
</dbReference>
<dbReference type="InterPro" id="IPR050427">
    <property type="entry name" value="Olfactory_Receptors"/>
</dbReference>
<feature type="compositionally biased region" description="Low complexity" evidence="11">
    <location>
        <begin position="84"/>
        <end position="113"/>
    </location>
</feature>